<dbReference type="OrthoDB" id="3521097at2759"/>
<feature type="region of interest" description="Disordered" evidence="1">
    <location>
        <begin position="196"/>
        <end position="232"/>
    </location>
</feature>
<gene>
    <name evidence="2" type="ORF">FOXG_04470</name>
</gene>
<dbReference type="VEuPathDB" id="FungiDB:FOXG_04470"/>
<evidence type="ECO:0000313" key="3">
    <source>
        <dbReference type="Proteomes" id="UP000009097"/>
    </source>
</evidence>
<evidence type="ECO:0000313" key="2">
    <source>
        <dbReference type="EMBL" id="KNB01175.1"/>
    </source>
</evidence>
<dbReference type="PANTHER" id="PTHR38166">
    <property type="entry name" value="C2H2-TYPE DOMAIN-CONTAINING PROTEIN-RELATED"/>
    <property type="match status" value="1"/>
</dbReference>
<feature type="compositionally biased region" description="Basic and acidic residues" evidence="1">
    <location>
        <begin position="214"/>
        <end position="232"/>
    </location>
</feature>
<dbReference type="RefSeq" id="XP_018239220.1">
    <property type="nucleotide sequence ID" value="XM_018382494.1"/>
</dbReference>
<reference evidence="2" key="1">
    <citation type="submission" date="2007-04" db="EMBL/GenBank/DDBJ databases">
        <authorList>
            <consortium name="The Broad Institute Genome Sequencing Platform"/>
            <person name="Birren B."/>
            <person name="Lander E."/>
            <person name="Galagan J."/>
            <person name="Nusbaum C."/>
            <person name="Devon K."/>
            <person name="Ma L.-J."/>
            <person name="Jaffe D."/>
            <person name="Butler J."/>
            <person name="Alvarez P."/>
            <person name="Gnerre S."/>
            <person name="Grabherr M."/>
            <person name="Kleber M."/>
            <person name="Mauceli E."/>
            <person name="Brockman W."/>
            <person name="MacCallum I.A."/>
            <person name="Young S."/>
            <person name="LaButti K."/>
            <person name="DeCaprio D."/>
            <person name="Crawford M."/>
            <person name="Koehrsen M."/>
            <person name="Engels R."/>
            <person name="Montgomery P."/>
            <person name="Pearson M."/>
            <person name="Howarth C."/>
            <person name="Larson L."/>
            <person name="White J."/>
            <person name="O'Leary S."/>
            <person name="Kodira C."/>
            <person name="Zeng Q."/>
            <person name="Yandava C."/>
            <person name="Alvarado L."/>
            <person name="Kistler C."/>
            <person name="Shim W.-B."/>
            <person name="Kang S."/>
            <person name="Woloshuk C."/>
        </authorList>
    </citation>
    <scope>NUCLEOTIDE SEQUENCE</scope>
    <source>
        <strain evidence="2">4287</strain>
    </source>
</reference>
<reference evidence="2" key="2">
    <citation type="journal article" date="2010" name="Nature">
        <title>Comparative genomics reveals mobile pathogenicity chromosomes in Fusarium.</title>
        <authorList>
            <person name="Ma L.J."/>
            <person name="van der Does H.C."/>
            <person name="Borkovich K.A."/>
            <person name="Coleman J.J."/>
            <person name="Daboussi M.J."/>
            <person name="Di Pietro A."/>
            <person name="Dufresne M."/>
            <person name="Freitag M."/>
            <person name="Grabherr M."/>
            <person name="Henrissat B."/>
            <person name="Houterman P.M."/>
            <person name="Kang S."/>
            <person name="Shim W.B."/>
            <person name="Woloshuk C."/>
            <person name="Xie X."/>
            <person name="Xu J.R."/>
            <person name="Antoniw J."/>
            <person name="Baker S.E."/>
            <person name="Bluhm B.H."/>
            <person name="Breakspear A."/>
            <person name="Brown D.W."/>
            <person name="Butchko R.A."/>
            <person name="Chapman S."/>
            <person name="Coulson R."/>
            <person name="Coutinho P.M."/>
            <person name="Danchin E.G."/>
            <person name="Diener A."/>
            <person name="Gale L.R."/>
            <person name="Gardiner D.M."/>
            <person name="Goff S."/>
            <person name="Hammond-Kosack K.E."/>
            <person name="Hilburn K."/>
            <person name="Hua-Van A."/>
            <person name="Jonkers W."/>
            <person name="Kazan K."/>
            <person name="Kodira C.D."/>
            <person name="Koehrsen M."/>
            <person name="Kumar L."/>
            <person name="Lee Y.H."/>
            <person name="Li L."/>
            <person name="Manners J.M."/>
            <person name="Miranda-Saavedra D."/>
            <person name="Mukherjee M."/>
            <person name="Park G."/>
            <person name="Park J."/>
            <person name="Park S.Y."/>
            <person name="Proctor R.H."/>
            <person name="Regev A."/>
            <person name="Ruiz-Roldan M.C."/>
            <person name="Sain D."/>
            <person name="Sakthikumar S."/>
            <person name="Sykes S."/>
            <person name="Schwartz D.C."/>
            <person name="Turgeon B.G."/>
            <person name="Wapinski I."/>
            <person name="Yoder O."/>
            <person name="Young S."/>
            <person name="Zeng Q."/>
            <person name="Zhou S."/>
            <person name="Galagan J."/>
            <person name="Cuomo C.A."/>
            <person name="Kistler H.C."/>
            <person name="Rep M."/>
        </authorList>
    </citation>
    <scope>NUCLEOTIDE SEQUENCE [LARGE SCALE GENOMIC DNA]</scope>
    <source>
        <strain evidence="2">4287</strain>
    </source>
</reference>
<accession>A0A0J9UPG5</accession>
<proteinExistence type="predicted"/>
<sequence>MLVRYKPDFQECSAQNSHGNERINVDESIICNEECVDLVDGRSKDTGKSRQINGRPSKRNVGKQGPLSFSTRPLEYRSNNNTRLRSLAPMNRMDIPSEQGAHHFERQTIDRICPGQASSRRASLPDNLFSSANMGHSISNLSPDLNGNASAIAVLPTNPQLYADMGGSVQHMKKEMKLDTPVSGLQTNQDTINLMKRPAEGSNAPQKKSRKTKSHNDVEESDRDRDYYSGSGEVEKKKEETFACPFYRKDPVRFLECINLRMVTISIVKQHLKRRHAANSHCPVCNKGFPSSKVFEDHVRKGSCSRSKTNSLDSIPPHILDALRFRSDRRMSSMTQWHEIWVLLFGESDTTPKPLLDGIAKEMTGIIRDIWSQDGNQIVSNYVQTRGLPASSGEMLSLLLELLDRVEDRFENKPLLNESGKQLSGIKRPLMEANIRARDDSRQDSATLAHYPFRGFNVSDFANVETSTFRSSDPLMSISVAEDSYDTQSAGVAFEPRENCSEYAASSFPAYTEPLLCMTVLNPTDHPYDIFRQGPLSQMARPEIDQDWPGLSDDYSLSFLEE</sequence>
<evidence type="ECO:0000256" key="1">
    <source>
        <dbReference type="SAM" id="MobiDB-lite"/>
    </source>
</evidence>
<dbReference type="KEGG" id="fox:FOXG_04470"/>
<dbReference type="Proteomes" id="UP000009097">
    <property type="component" value="Unassembled WGS sequence"/>
</dbReference>
<name>A0A0J9UPG5_FUSO4</name>
<feature type="region of interest" description="Disordered" evidence="1">
    <location>
        <begin position="42"/>
        <end position="85"/>
    </location>
</feature>
<organism evidence="2 3">
    <name type="scientific">Fusarium oxysporum f. sp. lycopersici (strain 4287 / CBS 123668 / FGSC 9935 / NRRL 34936)</name>
    <name type="common">Fusarium vascular wilt of tomato</name>
    <dbReference type="NCBI Taxonomy" id="426428"/>
    <lineage>
        <taxon>Eukaryota</taxon>
        <taxon>Fungi</taxon>
        <taxon>Dikarya</taxon>
        <taxon>Ascomycota</taxon>
        <taxon>Pezizomycotina</taxon>
        <taxon>Sordariomycetes</taxon>
        <taxon>Hypocreomycetidae</taxon>
        <taxon>Hypocreales</taxon>
        <taxon>Nectriaceae</taxon>
        <taxon>Fusarium</taxon>
        <taxon>Fusarium oxysporum species complex</taxon>
    </lineage>
</organism>
<dbReference type="AlphaFoldDB" id="A0A0J9UPG5"/>
<dbReference type="GeneID" id="28946516"/>
<dbReference type="PANTHER" id="PTHR38166:SF1">
    <property type="entry name" value="C2H2-TYPE DOMAIN-CONTAINING PROTEIN"/>
    <property type="match status" value="1"/>
</dbReference>
<feature type="compositionally biased region" description="Polar residues" evidence="1">
    <location>
        <begin position="67"/>
        <end position="84"/>
    </location>
</feature>
<dbReference type="EMBL" id="DS231699">
    <property type="protein sequence ID" value="KNB01175.1"/>
    <property type="molecule type" value="Genomic_DNA"/>
</dbReference>
<evidence type="ECO:0008006" key="4">
    <source>
        <dbReference type="Google" id="ProtNLM"/>
    </source>
</evidence>
<protein>
    <recommendedName>
        <fullName evidence="4">C2H2-type domain-containing protein</fullName>
    </recommendedName>
</protein>